<sequence length="161" mass="17350">MRVGFLFVLMLAGGAACAADAPTSMQAMQPLLGSWHCDGVFPASGKKIASTIRFDTDLGGAGLLKHHDDIAPNTYRAVEAWTYDAKGRQFNAAIVDSFGGARRFSSAGWEGDTLTWTSAPEVQPAQKFVYARTADGTLRVDWQVQRNGSFAVGDTLTCKRE</sequence>
<organism evidence="2 3">
    <name type="scientific">Dyella marensis</name>
    <dbReference type="NCBI Taxonomy" id="500610"/>
    <lineage>
        <taxon>Bacteria</taxon>
        <taxon>Pseudomonadati</taxon>
        <taxon>Pseudomonadota</taxon>
        <taxon>Gammaproteobacteria</taxon>
        <taxon>Lysobacterales</taxon>
        <taxon>Rhodanobacteraceae</taxon>
        <taxon>Dyella</taxon>
    </lineage>
</organism>
<name>A0A1I2AB94_9GAMM</name>
<dbReference type="RefSeq" id="WP_143096463.1">
    <property type="nucleotide sequence ID" value="NZ_FONH01000002.1"/>
</dbReference>
<evidence type="ECO:0000313" key="2">
    <source>
        <dbReference type="EMBL" id="SFE41059.1"/>
    </source>
</evidence>
<reference evidence="3" key="1">
    <citation type="submission" date="2016-10" db="EMBL/GenBank/DDBJ databases">
        <authorList>
            <person name="Varghese N."/>
            <person name="Submissions S."/>
        </authorList>
    </citation>
    <scope>NUCLEOTIDE SEQUENCE [LARGE SCALE GENOMIC DNA]</scope>
    <source>
        <strain evidence="3">UNC178MFTsu3.1</strain>
    </source>
</reference>
<keyword evidence="1" id="KW-0732">Signal</keyword>
<evidence type="ECO:0008006" key="4">
    <source>
        <dbReference type="Google" id="ProtNLM"/>
    </source>
</evidence>
<dbReference type="PROSITE" id="PS51257">
    <property type="entry name" value="PROKAR_LIPOPROTEIN"/>
    <property type="match status" value="1"/>
</dbReference>
<protein>
    <recommendedName>
        <fullName evidence="4">DUF1579 domain-containing protein</fullName>
    </recommendedName>
</protein>
<proteinExistence type="predicted"/>
<dbReference type="EMBL" id="FONH01000002">
    <property type="protein sequence ID" value="SFE41059.1"/>
    <property type="molecule type" value="Genomic_DNA"/>
</dbReference>
<dbReference type="STRING" id="500610.SAMN02799615_00980"/>
<dbReference type="Proteomes" id="UP000199477">
    <property type="component" value="Unassembled WGS sequence"/>
</dbReference>
<gene>
    <name evidence="2" type="ORF">SAMN02799615_00980</name>
</gene>
<keyword evidence="3" id="KW-1185">Reference proteome</keyword>
<dbReference type="AlphaFoldDB" id="A0A1I2AB94"/>
<feature type="chain" id="PRO_5011555037" description="DUF1579 domain-containing protein" evidence="1">
    <location>
        <begin position="19"/>
        <end position="161"/>
    </location>
</feature>
<evidence type="ECO:0000313" key="3">
    <source>
        <dbReference type="Proteomes" id="UP000199477"/>
    </source>
</evidence>
<feature type="signal peptide" evidence="1">
    <location>
        <begin position="1"/>
        <end position="18"/>
    </location>
</feature>
<accession>A0A1I2AB94</accession>
<evidence type="ECO:0000256" key="1">
    <source>
        <dbReference type="SAM" id="SignalP"/>
    </source>
</evidence>